<dbReference type="PROSITE" id="PS50949">
    <property type="entry name" value="HTH_GNTR"/>
    <property type="match status" value="1"/>
</dbReference>
<feature type="domain" description="HTH gntR-type" evidence="4">
    <location>
        <begin position="8"/>
        <end position="76"/>
    </location>
</feature>
<dbReference type="PRINTS" id="PR00035">
    <property type="entry name" value="HTHGNTR"/>
</dbReference>
<evidence type="ECO:0000259" key="4">
    <source>
        <dbReference type="PROSITE" id="PS50949"/>
    </source>
</evidence>
<dbReference type="Gene3D" id="3.40.1410.10">
    <property type="entry name" value="Chorismate lyase-like"/>
    <property type="match status" value="1"/>
</dbReference>
<dbReference type="InterPro" id="IPR000524">
    <property type="entry name" value="Tscrpt_reg_HTH_GntR"/>
</dbReference>
<dbReference type="Gene3D" id="1.10.10.10">
    <property type="entry name" value="Winged helix-like DNA-binding domain superfamily/Winged helix DNA-binding domain"/>
    <property type="match status" value="1"/>
</dbReference>
<dbReference type="Pfam" id="PF00392">
    <property type="entry name" value="GntR"/>
    <property type="match status" value="1"/>
</dbReference>
<dbReference type="InterPro" id="IPR028978">
    <property type="entry name" value="Chorismate_lyase_/UTRA_dom_sf"/>
</dbReference>
<dbReference type="InterPro" id="IPR036390">
    <property type="entry name" value="WH_DNA-bd_sf"/>
</dbReference>
<protein>
    <submittedName>
        <fullName evidence="5">GntR family transcriptional regulator</fullName>
    </submittedName>
</protein>
<comment type="caution">
    <text evidence="5">The sequence shown here is derived from an EMBL/GenBank/DDBJ whole genome shotgun (WGS) entry which is preliminary data.</text>
</comment>
<dbReference type="InterPro" id="IPR050679">
    <property type="entry name" value="Bact_HTH_transcr_reg"/>
</dbReference>
<keyword evidence="1" id="KW-0805">Transcription regulation</keyword>
<accession>A0ABV8G8E8</accession>
<dbReference type="PANTHER" id="PTHR44846">
    <property type="entry name" value="MANNOSYL-D-GLYCERATE TRANSPORT/METABOLISM SYSTEM REPRESSOR MNGR-RELATED"/>
    <property type="match status" value="1"/>
</dbReference>
<dbReference type="InterPro" id="IPR036388">
    <property type="entry name" value="WH-like_DNA-bd_sf"/>
</dbReference>
<keyword evidence="3" id="KW-0804">Transcription</keyword>
<name>A0ABV8G8E8_9ACTN</name>
<evidence type="ECO:0000256" key="3">
    <source>
        <dbReference type="ARBA" id="ARBA00023163"/>
    </source>
</evidence>
<sequence length="146" mass="16261">MIDFGSDRPVHRQLADIIRADIAAGRLKPGQALPSETRLMQQYELGRVAVRQALGVLRGEGLVVTVKREGSYVRPQIPIERVTVERQTEITARMPSPAERKDLDIPEGVPVFVLKKPRKAARLLSADRTVLIWGNEEDGSSINERA</sequence>
<evidence type="ECO:0000256" key="1">
    <source>
        <dbReference type="ARBA" id="ARBA00023015"/>
    </source>
</evidence>
<dbReference type="RefSeq" id="WP_379528520.1">
    <property type="nucleotide sequence ID" value="NZ_JBHSBI010000006.1"/>
</dbReference>
<reference evidence="6" key="1">
    <citation type="journal article" date="2019" name="Int. J. Syst. Evol. Microbiol.">
        <title>The Global Catalogue of Microorganisms (GCM) 10K type strain sequencing project: providing services to taxonomists for standard genome sequencing and annotation.</title>
        <authorList>
            <consortium name="The Broad Institute Genomics Platform"/>
            <consortium name="The Broad Institute Genome Sequencing Center for Infectious Disease"/>
            <person name="Wu L."/>
            <person name="Ma J."/>
        </authorList>
    </citation>
    <scope>NUCLEOTIDE SEQUENCE [LARGE SCALE GENOMIC DNA]</scope>
    <source>
        <strain evidence="6">TBRC 1276</strain>
    </source>
</reference>
<keyword evidence="6" id="KW-1185">Reference proteome</keyword>
<evidence type="ECO:0000313" key="5">
    <source>
        <dbReference type="EMBL" id="MFC4008459.1"/>
    </source>
</evidence>
<organism evidence="5 6">
    <name type="scientific">Nonomuraea purpurea</name>
    <dbReference type="NCBI Taxonomy" id="1849276"/>
    <lineage>
        <taxon>Bacteria</taxon>
        <taxon>Bacillati</taxon>
        <taxon>Actinomycetota</taxon>
        <taxon>Actinomycetes</taxon>
        <taxon>Streptosporangiales</taxon>
        <taxon>Streptosporangiaceae</taxon>
        <taxon>Nonomuraea</taxon>
    </lineage>
</organism>
<keyword evidence="2" id="KW-0238">DNA-binding</keyword>
<gene>
    <name evidence="5" type="ORF">ACFOY2_14610</name>
</gene>
<evidence type="ECO:0000256" key="2">
    <source>
        <dbReference type="ARBA" id="ARBA00023125"/>
    </source>
</evidence>
<proteinExistence type="predicted"/>
<dbReference type="CDD" id="cd07377">
    <property type="entry name" value="WHTH_GntR"/>
    <property type="match status" value="1"/>
</dbReference>
<dbReference type="SMART" id="SM00345">
    <property type="entry name" value="HTH_GNTR"/>
    <property type="match status" value="1"/>
</dbReference>
<dbReference type="PANTHER" id="PTHR44846:SF1">
    <property type="entry name" value="MANNOSYL-D-GLYCERATE TRANSPORT_METABOLISM SYSTEM REPRESSOR MNGR-RELATED"/>
    <property type="match status" value="1"/>
</dbReference>
<dbReference type="Proteomes" id="UP001595851">
    <property type="component" value="Unassembled WGS sequence"/>
</dbReference>
<dbReference type="EMBL" id="JBHSBI010000006">
    <property type="protein sequence ID" value="MFC4008459.1"/>
    <property type="molecule type" value="Genomic_DNA"/>
</dbReference>
<dbReference type="SUPFAM" id="SSF46785">
    <property type="entry name" value="Winged helix' DNA-binding domain"/>
    <property type="match status" value="1"/>
</dbReference>
<evidence type="ECO:0000313" key="6">
    <source>
        <dbReference type="Proteomes" id="UP001595851"/>
    </source>
</evidence>